<comment type="caution">
    <text evidence="2">The sequence shown here is derived from an EMBL/GenBank/DDBJ whole genome shotgun (WGS) entry which is preliminary data.</text>
</comment>
<accession>A0A5S3PD25</accession>
<dbReference type="EMBL" id="VANS01000012">
    <property type="protein sequence ID" value="TMM49212.1"/>
    <property type="molecule type" value="Genomic_DNA"/>
</dbReference>
<feature type="domain" description="Phage head morphogenesis" evidence="1">
    <location>
        <begin position="7"/>
        <end position="53"/>
    </location>
</feature>
<dbReference type="AlphaFoldDB" id="A0A5S3PD25"/>
<evidence type="ECO:0000259" key="1">
    <source>
        <dbReference type="Pfam" id="PF04233"/>
    </source>
</evidence>
<evidence type="ECO:0000313" key="2">
    <source>
        <dbReference type="EMBL" id="TMM49212.1"/>
    </source>
</evidence>
<dbReference type="OrthoDB" id="4446543at2"/>
<organism evidence="2 3">
    <name type="scientific">Sulfitobacter sabulilitoris</name>
    <dbReference type="NCBI Taxonomy" id="2562655"/>
    <lineage>
        <taxon>Bacteria</taxon>
        <taxon>Pseudomonadati</taxon>
        <taxon>Pseudomonadota</taxon>
        <taxon>Alphaproteobacteria</taxon>
        <taxon>Rhodobacterales</taxon>
        <taxon>Roseobacteraceae</taxon>
        <taxon>Sulfitobacter</taxon>
    </lineage>
</organism>
<keyword evidence="3" id="KW-1185">Reference proteome</keyword>
<dbReference type="Pfam" id="PF04233">
    <property type="entry name" value="Phage_Mu_F"/>
    <property type="match status" value="1"/>
</dbReference>
<dbReference type="InterPro" id="IPR006528">
    <property type="entry name" value="Phage_head_morphogenesis_dom"/>
</dbReference>
<sequence length="224" mass="25152">MKQERPTTHYIWRTRGDDKVRPSHAANNGRVFAWNDPPETGHPGQDYGCRCTAEPFMPSINEHIDIEVADVADSGNAWTSQDFVDHYYNGGGRGVAVRETGYLRNIVAQYMSEVGERMKNHIARIARGHPNRTFSDDFYNTYDMTGIVFSIGDTTIGGRFTGTCVSEFGILTVSGQFEFYLNDEFADPIDIGIELFGDPYPITDEWTRSFSGQVYADPSRSSFG</sequence>
<reference evidence="2 3" key="1">
    <citation type="submission" date="2019-05" db="EMBL/GenBank/DDBJ databases">
        <title>Sulfitobacter sabulilitoris sp. nov., isolated from a marine sand.</title>
        <authorList>
            <person name="Yoon J.-H."/>
        </authorList>
    </citation>
    <scope>NUCLEOTIDE SEQUENCE [LARGE SCALE GENOMIC DNA]</scope>
    <source>
        <strain evidence="2 3">HSMS-29</strain>
    </source>
</reference>
<dbReference type="NCBIfam" id="TIGR01641">
    <property type="entry name" value="phageSPP1_gp7"/>
    <property type="match status" value="1"/>
</dbReference>
<name>A0A5S3PD25_9RHOB</name>
<evidence type="ECO:0000313" key="3">
    <source>
        <dbReference type="Proteomes" id="UP000309550"/>
    </source>
</evidence>
<protein>
    <recommendedName>
        <fullName evidence="1">Phage head morphogenesis domain-containing protein</fullName>
    </recommendedName>
</protein>
<proteinExistence type="predicted"/>
<dbReference type="Proteomes" id="UP000309550">
    <property type="component" value="Unassembled WGS sequence"/>
</dbReference>
<gene>
    <name evidence="2" type="ORF">FDT80_18635</name>
</gene>